<keyword evidence="3" id="KW-1003">Cell membrane</keyword>
<dbReference type="SUPFAM" id="SSF48403">
    <property type="entry name" value="Ankyrin repeat"/>
    <property type="match status" value="1"/>
</dbReference>
<dbReference type="InParanoid" id="A0A0G4EG47"/>
<dbReference type="Gene3D" id="1.10.287.70">
    <property type="match status" value="1"/>
</dbReference>
<dbReference type="PROSITE" id="PS50088">
    <property type="entry name" value="ANK_REPEAT"/>
    <property type="match status" value="2"/>
</dbReference>
<feature type="repeat" description="ANK" evidence="12">
    <location>
        <begin position="194"/>
        <end position="218"/>
    </location>
</feature>
<evidence type="ECO:0000256" key="4">
    <source>
        <dbReference type="ARBA" id="ARBA00022568"/>
    </source>
</evidence>
<sequence>MLGFLHGQRTPRLQGQEGDRVRDGHRRPSGVDEACYIQLPRVDEGDAAAQQAIHHTQMGHPKMSASASSEHIPLLQDDGQGLMEPQLPDVTDDITKAPRRFEQVSLVGAPAADDWEPTQSLRWSIRDAIDASDAEGVRKALDGLSPEQTEKVLTTGEWIWGSAIHHAARKCSDVKVFEVLLDNRCHLLNLKDESGRTPLHVAAEKGSVGVVEKFVELGGKGLLEAPGNLDRTPLHLAAEKGHVDVVEWMLRVDPQLLKIKNDYGETPLDDALDRKHPKVVVAMFTVAGDVVMELLETNNDSLNKMLQPEIFPTVLPFVKRGIAERLRESDSLGLDGLRWCSTFRKLTKSRQNDSLTDDFEKTAGWAEALTANFCSDTMSLDFGQSLAGKEKEWFTLLESAEPLTVVTQANCISLVEKHWQPSSKKTVCVTNIAPCDVFMARVLSMLLMVAFVLLHIESIKGDSGMMMAGVWPAVWLWGTVLTGGGFILLEVFQGIRLKAAYWEDSWNAIDCAAALSIAAFIAIHFIGWSLEAEVGSGVVVALLFALRLLQTATLHPTVGPLILPVVRMFSDISMFLCLYVYILLVFAVVFTLLSSDEDHQYFGSLAKAMLTLYSMTPTHRQRAPVVMLLVGSISFYGGLGDFSDPLNNAIESHDTLGAVLLFTYVILSSIILASTFAAIEEKQTAQYQLLRIRVLNEYLTMPHHERLPPPFNLIGVVVSEPLRYVASFISGRQSALCRIAFWSMEALYSPIDVLLVAVAFTPLAIFKGLELVSRAIRVGNSWDPFFTSDATESDSSETADKRREARDAFKDSIDKWIEAADHHDSSVPDVMTALRHFKAYVQDEIHSVVQQMDKRLTELEAYIKAKIK</sequence>
<dbReference type="Pfam" id="PF13857">
    <property type="entry name" value="Ank_5"/>
    <property type="match status" value="1"/>
</dbReference>
<evidence type="ECO:0000256" key="9">
    <source>
        <dbReference type="ARBA" id="ARBA00023065"/>
    </source>
</evidence>
<accession>A0A0G4EG47</accession>
<dbReference type="InterPro" id="IPR002110">
    <property type="entry name" value="Ankyrin_rpt"/>
</dbReference>
<dbReference type="Proteomes" id="UP000041254">
    <property type="component" value="Unassembled WGS sequence"/>
</dbReference>
<dbReference type="VEuPathDB" id="CryptoDB:Vbra_7355"/>
<dbReference type="AlphaFoldDB" id="A0A0G4EG47"/>
<evidence type="ECO:0000256" key="2">
    <source>
        <dbReference type="ARBA" id="ARBA00022448"/>
    </source>
</evidence>
<evidence type="ECO:0000313" key="16">
    <source>
        <dbReference type="EMBL" id="CEL94682.1"/>
    </source>
</evidence>
<evidence type="ECO:0000256" key="1">
    <source>
        <dbReference type="ARBA" id="ARBA00004651"/>
    </source>
</evidence>
<dbReference type="GO" id="GO:0098703">
    <property type="term" value="P:calcium ion import across plasma membrane"/>
    <property type="evidence" value="ECO:0007669"/>
    <property type="project" value="TreeGrafter"/>
</dbReference>
<evidence type="ECO:0000256" key="11">
    <source>
        <dbReference type="ARBA" id="ARBA00023303"/>
    </source>
</evidence>
<reference evidence="16 17" key="1">
    <citation type="submission" date="2014-11" db="EMBL/GenBank/DDBJ databases">
        <authorList>
            <person name="Zhu J."/>
            <person name="Qi W."/>
            <person name="Song R."/>
        </authorList>
    </citation>
    <scope>NUCLEOTIDE SEQUENCE [LARGE SCALE GENOMIC DNA]</scope>
</reference>
<dbReference type="Pfam" id="PF00520">
    <property type="entry name" value="Ion_trans"/>
    <property type="match status" value="1"/>
</dbReference>
<feature type="transmembrane region" description="Helical" evidence="14">
    <location>
        <begin position="534"/>
        <end position="552"/>
    </location>
</feature>
<dbReference type="GO" id="GO:0005216">
    <property type="term" value="F:monoatomic ion channel activity"/>
    <property type="evidence" value="ECO:0007669"/>
    <property type="project" value="InterPro"/>
</dbReference>
<evidence type="ECO:0000256" key="10">
    <source>
        <dbReference type="ARBA" id="ARBA00023136"/>
    </source>
</evidence>
<dbReference type="GO" id="GO:0005886">
    <property type="term" value="C:plasma membrane"/>
    <property type="evidence" value="ECO:0007669"/>
    <property type="project" value="UniProtKB-SubCell"/>
</dbReference>
<dbReference type="Gene3D" id="1.25.40.20">
    <property type="entry name" value="Ankyrin repeat-containing domain"/>
    <property type="match status" value="1"/>
</dbReference>
<proteinExistence type="predicted"/>
<protein>
    <recommendedName>
        <fullName evidence="15">Ion transport domain-containing protein</fullName>
    </recommendedName>
</protein>
<feature type="transmembrane region" description="Helical" evidence="14">
    <location>
        <begin position="468"/>
        <end position="493"/>
    </location>
</feature>
<keyword evidence="7" id="KW-0106">Calcium</keyword>
<keyword evidence="17" id="KW-1185">Reference proteome</keyword>
<dbReference type="PANTHER" id="PTHR10582:SF2">
    <property type="entry name" value="INACTIVE"/>
    <property type="match status" value="1"/>
</dbReference>
<keyword evidence="11" id="KW-0407">Ion channel</keyword>
<dbReference type="PANTHER" id="PTHR10582">
    <property type="entry name" value="TRANSIENT RECEPTOR POTENTIAL ION CHANNEL PROTEIN"/>
    <property type="match status" value="1"/>
</dbReference>
<evidence type="ECO:0000256" key="6">
    <source>
        <dbReference type="ARBA" id="ARBA00022737"/>
    </source>
</evidence>
<keyword evidence="6" id="KW-0677">Repeat</keyword>
<dbReference type="PhylomeDB" id="A0A0G4EG47"/>
<evidence type="ECO:0000259" key="15">
    <source>
        <dbReference type="Pfam" id="PF00520"/>
    </source>
</evidence>
<evidence type="ECO:0000256" key="3">
    <source>
        <dbReference type="ARBA" id="ARBA00022475"/>
    </source>
</evidence>
<keyword evidence="4" id="KW-0109">Calcium transport</keyword>
<evidence type="ECO:0000256" key="12">
    <source>
        <dbReference type="PROSITE-ProRule" id="PRU00023"/>
    </source>
</evidence>
<feature type="repeat" description="ANK" evidence="12">
    <location>
        <begin position="229"/>
        <end position="251"/>
    </location>
</feature>
<dbReference type="OrthoDB" id="432407at2759"/>
<organism evidence="16 17">
    <name type="scientific">Vitrella brassicaformis (strain CCMP3155)</name>
    <dbReference type="NCBI Taxonomy" id="1169540"/>
    <lineage>
        <taxon>Eukaryota</taxon>
        <taxon>Sar</taxon>
        <taxon>Alveolata</taxon>
        <taxon>Colpodellida</taxon>
        <taxon>Vitrellaceae</taxon>
        <taxon>Vitrella</taxon>
    </lineage>
</organism>
<gene>
    <name evidence="16" type="ORF">Vbra_7355</name>
</gene>
<evidence type="ECO:0000256" key="7">
    <source>
        <dbReference type="ARBA" id="ARBA00022837"/>
    </source>
</evidence>
<keyword evidence="2" id="KW-0813">Transport</keyword>
<dbReference type="PROSITE" id="PS50297">
    <property type="entry name" value="ANK_REP_REGION"/>
    <property type="match status" value="2"/>
</dbReference>
<dbReference type="STRING" id="1169540.A0A0G4EG47"/>
<feature type="region of interest" description="Disordered" evidence="13">
    <location>
        <begin position="1"/>
        <end position="31"/>
    </location>
</feature>
<feature type="transmembrane region" description="Helical" evidence="14">
    <location>
        <begin position="659"/>
        <end position="679"/>
    </location>
</feature>
<feature type="transmembrane region" description="Helical" evidence="14">
    <location>
        <begin position="572"/>
        <end position="593"/>
    </location>
</feature>
<dbReference type="InterPro" id="IPR005821">
    <property type="entry name" value="Ion_trans_dom"/>
</dbReference>
<dbReference type="InterPro" id="IPR024862">
    <property type="entry name" value="TRPV"/>
</dbReference>
<name>A0A0G4EG47_VITBC</name>
<evidence type="ECO:0000256" key="13">
    <source>
        <dbReference type="SAM" id="MobiDB-lite"/>
    </source>
</evidence>
<dbReference type="Pfam" id="PF12796">
    <property type="entry name" value="Ank_2"/>
    <property type="match status" value="1"/>
</dbReference>
<feature type="domain" description="Ion transport" evidence="15">
    <location>
        <begin position="445"/>
        <end position="678"/>
    </location>
</feature>
<keyword evidence="10 14" id="KW-0472">Membrane</keyword>
<evidence type="ECO:0000256" key="14">
    <source>
        <dbReference type="SAM" id="Phobius"/>
    </source>
</evidence>
<keyword evidence="12" id="KW-0040">ANK repeat</keyword>
<comment type="subcellular location">
    <subcellularLocation>
        <location evidence="1">Cell membrane</location>
        <topology evidence="1">Multi-pass membrane protein</topology>
    </subcellularLocation>
</comment>
<evidence type="ECO:0000313" key="17">
    <source>
        <dbReference type="Proteomes" id="UP000041254"/>
    </source>
</evidence>
<feature type="transmembrane region" description="Helical" evidence="14">
    <location>
        <begin position="623"/>
        <end position="639"/>
    </location>
</feature>
<evidence type="ECO:0000256" key="5">
    <source>
        <dbReference type="ARBA" id="ARBA00022692"/>
    </source>
</evidence>
<keyword evidence="5 14" id="KW-0812">Transmembrane</keyword>
<keyword evidence="8 14" id="KW-1133">Transmembrane helix</keyword>
<dbReference type="SMART" id="SM00248">
    <property type="entry name" value="ANK"/>
    <property type="match status" value="4"/>
</dbReference>
<feature type="transmembrane region" description="Helical" evidence="14">
    <location>
        <begin position="438"/>
        <end position="456"/>
    </location>
</feature>
<feature type="transmembrane region" description="Helical" evidence="14">
    <location>
        <begin position="505"/>
        <end position="527"/>
    </location>
</feature>
<evidence type="ECO:0000256" key="8">
    <source>
        <dbReference type="ARBA" id="ARBA00022989"/>
    </source>
</evidence>
<keyword evidence="9" id="KW-0406">Ion transport</keyword>
<dbReference type="EMBL" id="CDMY01000225">
    <property type="protein sequence ID" value="CEL94682.1"/>
    <property type="molecule type" value="Genomic_DNA"/>
</dbReference>
<dbReference type="InterPro" id="IPR036770">
    <property type="entry name" value="Ankyrin_rpt-contain_sf"/>
</dbReference>